<proteinExistence type="predicted"/>
<sequence length="289" mass="33071">KEFTEFKLALLSEIQIIKTKLDSYPKSVNAKPAISYSNIVSGEAVVIKPKSKQACSKTKEVVTKKINPSEMEVNITQVKNIKDGGILIKCKTKEESEKVRCEVEKNLGKQYQVKIPQQRNPCLKVVDIEEDMDNDELLECIKNQNLCIKHDKLNLKVVTIKKMVKRYMAILECDPITHAKVLEEGSICIGWSPSCRVFDYVRLFRCYNCGGFNHKSNDCKVQVCVKCGENDHKKENCQNETLKCLNCLEAKEKLNLNITVNHSPYDIKNCVVLQRKIDTEKQKVRNETL</sequence>
<dbReference type="AlphaFoldDB" id="V5G9H7"/>
<evidence type="ECO:0000256" key="1">
    <source>
        <dbReference type="PROSITE-ProRule" id="PRU00047"/>
    </source>
</evidence>
<dbReference type="Gene3D" id="4.10.60.10">
    <property type="entry name" value="Zinc finger, CCHC-type"/>
    <property type="match status" value="1"/>
</dbReference>
<name>V5G9H7_ANOGL</name>
<accession>V5G9H7</accession>
<dbReference type="GO" id="GO:0003676">
    <property type="term" value="F:nucleic acid binding"/>
    <property type="evidence" value="ECO:0007669"/>
    <property type="project" value="InterPro"/>
</dbReference>
<protein>
    <submittedName>
        <fullName evidence="3">Retrotransposable element</fullName>
    </submittedName>
</protein>
<organism evidence="3">
    <name type="scientific">Anoplophora glabripennis</name>
    <name type="common">Asian longhorn beetle</name>
    <name type="synonym">Anoplophora nobilis</name>
    <dbReference type="NCBI Taxonomy" id="217634"/>
    <lineage>
        <taxon>Eukaryota</taxon>
        <taxon>Metazoa</taxon>
        <taxon>Ecdysozoa</taxon>
        <taxon>Arthropoda</taxon>
        <taxon>Hexapoda</taxon>
        <taxon>Insecta</taxon>
        <taxon>Pterygota</taxon>
        <taxon>Neoptera</taxon>
        <taxon>Endopterygota</taxon>
        <taxon>Coleoptera</taxon>
        <taxon>Polyphaga</taxon>
        <taxon>Cucujiformia</taxon>
        <taxon>Chrysomeloidea</taxon>
        <taxon>Cerambycidae</taxon>
        <taxon>Lamiinae</taxon>
        <taxon>Lamiini</taxon>
        <taxon>Anoplophora</taxon>
    </lineage>
</organism>
<keyword evidence="1" id="KW-0863">Zinc-finger</keyword>
<dbReference type="PROSITE" id="PS50158">
    <property type="entry name" value="ZF_CCHC"/>
    <property type="match status" value="1"/>
</dbReference>
<feature type="domain" description="CCHC-type" evidence="2">
    <location>
        <begin position="205"/>
        <end position="220"/>
    </location>
</feature>
<dbReference type="GO" id="GO:0008270">
    <property type="term" value="F:zinc ion binding"/>
    <property type="evidence" value="ECO:0007669"/>
    <property type="project" value="UniProtKB-KW"/>
</dbReference>
<dbReference type="InterPro" id="IPR001878">
    <property type="entry name" value="Znf_CCHC"/>
</dbReference>
<evidence type="ECO:0000259" key="2">
    <source>
        <dbReference type="PROSITE" id="PS50158"/>
    </source>
</evidence>
<feature type="non-terminal residue" evidence="3">
    <location>
        <position position="1"/>
    </location>
</feature>
<dbReference type="SMART" id="SM00343">
    <property type="entry name" value="ZnF_C2HC"/>
    <property type="match status" value="2"/>
</dbReference>
<dbReference type="InterPro" id="IPR036875">
    <property type="entry name" value="Znf_CCHC_sf"/>
</dbReference>
<reference evidence="3" key="1">
    <citation type="submission" date="2013-07" db="EMBL/GenBank/DDBJ databases">
        <title>Midgut Transcriptome Profiling of Anoplphora glabripennis, a Lignocellulose Degrading, Wood-Boring Cerambycid.</title>
        <authorList>
            <person name="Scully E.D."/>
            <person name="Hoover K."/>
            <person name="Carlson J.E."/>
            <person name="Tien M."/>
            <person name="Geib S.M."/>
        </authorList>
    </citation>
    <scope>NUCLEOTIDE SEQUENCE</scope>
</reference>
<dbReference type="SUPFAM" id="SSF57756">
    <property type="entry name" value="Retrovirus zinc finger-like domains"/>
    <property type="match status" value="1"/>
</dbReference>
<dbReference type="EMBL" id="GALX01001671">
    <property type="protein sequence ID" value="JAB66795.1"/>
    <property type="molecule type" value="Transcribed_RNA"/>
</dbReference>
<keyword evidence="1" id="KW-0862">Zinc</keyword>
<evidence type="ECO:0000313" key="3">
    <source>
        <dbReference type="EMBL" id="JAB66795.1"/>
    </source>
</evidence>
<gene>
    <name evidence="3" type="primary">Y1R1</name>
</gene>
<keyword evidence="1" id="KW-0479">Metal-binding</keyword>
<dbReference type="Pfam" id="PF00098">
    <property type="entry name" value="zf-CCHC"/>
    <property type="match status" value="1"/>
</dbReference>